<evidence type="ECO:0000256" key="1">
    <source>
        <dbReference type="ARBA" id="ARBA00022801"/>
    </source>
</evidence>
<name>A0ABD5V2N5_9EURY</name>
<dbReference type="PANTHER" id="PTHR43798:SF31">
    <property type="entry name" value="AB HYDROLASE SUPERFAMILY PROTEIN YCLE"/>
    <property type="match status" value="1"/>
</dbReference>
<organism evidence="3 4">
    <name type="scientific">Halalkalicoccus tibetensis</name>
    <dbReference type="NCBI Taxonomy" id="175632"/>
    <lineage>
        <taxon>Archaea</taxon>
        <taxon>Methanobacteriati</taxon>
        <taxon>Methanobacteriota</taxon>
        <taxon>Stenosarchaea group</taxon>
        <taxon>Halobacteria</taxon>
        <taxon>Halobacteriales</taxon>
        <taxon>Halococcaceae</taxon>
        <taxon>Halalkalicoccus</taxon>
    </lineage>
</organism>
<dbReference type="PRINTS" id="PR00111">
    <property type="entry name" value="ABHYDROLASE"/>
</dbReference>
<keyword evidence="1 3" id="KW-0378">Hydrolase</keyword>
<dbReference type="AlphaFoldDB" id="A0ABD5V2N5"/>
<dbReference type="EMBL" id="JBHSXQ010000001">
    <property type="protein sequence ID" value="MFC6903847.1"/>
    <property type="molecule type" value="Genomic_DNA"/>
</dbReference>
<dbReference type="Pfam" id="PF12697">
    <property type="entry name" value="Abhydrolase_6"/>
    <property type="match status" value="1"/>
</dbReference>
<proteinExistence type="predicted"/>
<dbReference type="GO" id="GO:0016787">
    <property type="term" value="F:hydrolase activity"/>
    <property type="evidence" value="ECO:0007669"/>
    <property type="project" value="UniProtKB-KW"/>
</dbReference>
<feature type="domain" description="AB hydrolase-1" evidence="2">
    <location>
        <begin position="22"/>
        <end position="261"/>
    </location>
</feature>
<dbReference type="RefSeq" id="WP_340602334.1">
    <property type="nucleotide sequence ID" value="NZ_JBBMXV010000001.1"/>
</dbReference>
<evidence type="ECO:0000259" key="2">
    <source>
        <dbReference type="Pfam" id="PF12697"/>
    </source>
</evidence>
<dbReference type="InterPro" id="IPR050266">
    <property type="entry name" value="AB_hydrolase_sf"/>
</dbReference>
<dbReference type="InterPro" id="IPR000639">
    <property type="entry name" value="Epox_hydrolase-like"/>
</dbReference>
<protein>
    <submittedName>
        <fullName evidence="3">Alpha/beta fold hydrolase</fullName>
    </submittedName>
</protein>
<keyword evidence="4" id="KW-1185">Reference proteome</keyword>
<dbReference type="PRINTS" id="PR00412">
    <property type="entry name" value="EPOXHYDRLASE"/>
</dbReference>
<dbReference type="InterPro" id="IPR000073">
    <property type="entry name" value="AB_hydrolase_1"/>
</dbReference>
<comment type="caution">
    <text evidence="3">The sequence shown here is derived from an EMBL/GenBank/DDBJ whole genome shotgun (WGS) entry which is preliminary data.</text>
</comment>
<dbReference type="InterPro" id="IPR029058">
    <property type="entry name" value="AB_hydrolase_fold"/>
</dbReference>
<dbReference type="PANTHER" id="PTHR43798">
    <property type="entry name" value="MONOACYLGLYCEROL LIPASE"/>
    <property type="match status" value="1"/>
</dbReference>
<evidence type="ECO:0000313" key="4">
    <source>
        <dbReference type="Proteomes" id="UP001596312"/>
    </source>
</evidence>
<dbReference type="Gene3D" id="3.40.50.1820">
    <property type="entry name" value="alpha/beta hydrolase"/>
    <property type="match status" value="1"/>
</dbReference>
<reference evidence="3 4" key="1">
    <citation type="journal article" date="2019" name="Int. J. Syst. Evol. Microbiol.">
        <title>The Global Catalogue of Microorganisms (GCM) 10K type strain sequencing project: providing services to taxonomists for standard genome sequencing and annotation.</title>
        <authorList>
            <consortium name="The Broad Institute Genomics Platform"/>
            <consortium name="The Broad Institute Genome Sequencing Center for Infectious Disease"/>
            <person name="Wu L."/>
            <person name="Ma J."/>
        </authorList>
    </citation>
    <scope>NUCLEOTIDE SEQUENCE [LARGE SCALE GENOMIC DNA]</scope>
    <source>
        <strain evidence="3 4">CGMCC 1.3240</strain>
    </source>
</reference>
<dbReference type="Proteomes" id="UP001596312">
    <property type="component" value="Unassembled WGS sequence"/>
</dbReference>
<evidence type="ECO:0000313" key="3">
    <source>
        <dbReference type="EMBL" id="MFC6903847.1"/>
    </source>
</evidence>
<sequence>MTTTDTAPIGLAYDDDGSGLPIVFLHGGWLSAESWAGQRERFGDEHRIVVPDLRGHGRTGPSDARRYSVDLMADDLDALLSDLGIEECVLCGLSLGSMVAQSYAARHPDRIQGILLAGAVQTFPPVAMPRAMKRALSPLPMLGSSLAFTGSGATFRSLLSTIRPLTGGPWLARDPEVREAALETVDTMSKSEFKKVFSALYRFEPPALDGLSVPARVVYGEHEVPPVKRQSKELAGALGSDVYKVAGAAHLVNQDSPNGFNRVLSGLLEEVEGGV</sequence>
<dbReference type="SUPFAM" id="SSF53474">
    <property type="entry name" value="alpha/beta-Hydrolases"/>
    <property type="match status" value="1"/>
</dbReference>
<accession>A0ABD5V2N5</accession>
<gene>
    <name evidence="3" type="ORF">ACFQGH_01400</name>
</gene>